<dbReference type="PANTHER" id="PTHR13068:SF112">
    <property type="entry name" value="TRANSCRIPTION TERMINATION FACTOR 3, MITOCHONDRIAL"/>
    <property type="match status" value="1"/>
</dbReference>
<organism evidence="3">
    <name type="scientific">Eutreptiella gymnastica</name>
    <dbReference type="NCBI Taxonomy" id="73025"/>
    <lineage>
        <taxon>Eukaryota</taxon>
        <taxon>Discoba</taxon>
        <taxon>Euglenozoa</taxon>
        <taxon>Euglenida</taxon>
        <taxon>Spirocuta</taxon>
        <taxon>Euglenophyceae</taxon>
        <taxon>Eutreptiales</taxon>
        <taxon>Eutreptiaceae</taxon>
        <taxon>Eutreptiella</taxon>
    </lineage>
</organism>
<dbReference type="InterPro" id="IPR003690">
    <property type="entry name" value="MTERF"/>
</dbReference>
<proteinExistence type="inferred from homology"/>
<dbReference type="SMART" id="SM00733">
    <property type="entry name" value="Mterf"/>
    <property type="match status" value="7"/>
</dbReference>
<dbReference type="AlphaFoldDB" id="A0A7S4CVP0"/>
<comment type="similarity">
    <text evidence="1">Belongs to the mTERF family.</text>
</comment>
<dbReference type="InterPro" id="IPR038538">
    <property type="entry name" value="MTERF_sf"/>
</dbReference>
<dbReference type="PANTHER" id="PTHR13068">
    <property type="entry name" value="CGI-12 PROTEIN-RELATED"/>
    <property type="match status" value="1"/>
</dbReference>
<dbReference type="EMBL" id="HBJA01053480">
    <property type="protein sequence ID" value="CAE0807830.1"/>
    <property type="molecule type" value="Transcribed_RNA"/>
</dbReference>
<keyword evidence="2" id="KW-0809">Transit peptide</keyword>
<protein>
    <submittedName>
        <fullName evidence="3">Uncharacterized protein</fullName>
    </submittedName>
</protein>
<accession>A0A7S4CVP0</accession>
<evidence type="ECO:0000256" key="1">
    <source>
        <dbReference type="ARBA" id="ARBA00007692"/>
    </source>
</evidence>
<evidence type="ECO:0000313" key="3">
    <source>
        <dbReference type="EMBL" id="CAE0807830.1"/>
    </source>
</evidence>
<gene>
    <name evidence="3" type="ORF">EGYM00163_LOCUS18959</name>
</gene>
<dbReference type="GO" id="GO:0003676">
    <property type="term" value="F:nucleic acid binding"/>
    <property type="evidence" value="ECO:0007669"/>
    <property type="project" value="InterPro"/>
</dbReference>
<dbReference type="Pfam" id="PF02536">
    <property type="entry name" value="mTERF"/>
    <property type="match status" value="1"/>
</dbReference>
<dbReference type="Gene3D" id="1.25.70.10">
    <property type="entry name" value="Transcription termination factor 3, mitochondrial"/>
    <property type="match status" value="1"/>
</dbReference>
<evidence type="ECO:0000256" key="2">
    <source>
        <dbReference type="ARBA" id="ARBA00022946"/>
    </source>
</evidence>
<sequence length="458" mass="51069">MALGCPTCGELQLLSDLPSAGSGCRPSRWIIATSGLVLFLVELGYVVSEKGPPPWSMLTATLKPHTAPRAMIPPASARRRPHRASQMQTPKPKAMAMHPSLPVLIEAKPSAPTAGALPPTLAWAMWLGLLLSGAAAWWWYWWRWGRSQETWVTLMTMGSEEGELSEMTTEEAIRRYLGVDMQTLILKYPAVQRYSVARVKEIAKCLTEFGVDVKRVVKREPRVVGFDPCRMRKTIAYLEELGLKVPKVVDGHPAVFGYSLQKMKGTVAYLESLGVNVPYVMNWHPAVFGLSLGNMKGTVAYLEELQVNIATVVNRRPEVFGISMENMKRTVTSLEKLGVDAPTVINTLPSIFGLRMETNVCPKIHFVTERMGRSVAEINRFPPYLGYSLQQRILPRYEFLVHCRGDANGVALASMLTPADEVFARRVAGSTLEEYQRWKAESWDQDLYVSEGSAVLEE</sequence>
<reference evidence="3" key="1">
    <citation type="submission" date="2021-01" db="EMBL/GenBank/DDBJ databases">
        <authorList>
            <person name="Corre E."/>
            <person name="Pelletier E."/>
            <person name="Niang G."/>
            <person name="Scheremetjew M."/>
            <person name="Finn R."/>
            <person name="Kale V."/>
            <person name="Holt S."/>
            <person name="Cochrane G."/>
            <person name="Meng A."/>
            <person name="Brown T."/>
            <person name="Cohen L."/>
        </authorList>
    </citation>
    <scope>NUCLEOTIDE SEQUENCE</scope>
    <source>
        <strain evidence="3">CCMP1594</strain>
    </source>
</reference>
<name>A0A7S4CVP0_9EUGL</name>